<name>A0A848BZV6_9FIRM</name>
<proteinExistence type="predicted"/>
<reference evidence="1 2" key="1">
    <citation type="submission" date="2020-04" db="EMBL/GenBank/DDBJ databases">
        <authorList>
            <person name="Hitch T.C.A."/>
            <person name="Wylensek D."/>
            <person name="Clavel T."/>
        </authorList>
    </citation>
    <scope>NUCLEOTIDE SEQUENCE [LARGE SCALE GENOMIC DNA]</scope>
    <source>
        <strain evidence="1 2">Oil-RF-744-FAT-WT-6-1</strain>
    </source>
</reference>
<gene>
    <name evidence="1" type="ORF">HF872_09475</name>
</gene>
<accession>A0A848BZV6</accession>
<dbReference type="Proteomes" id="UP000591071">
    <property type="component" value="Unassembled WGS sequence"/>
</dbReference>
<organism evidence="1 2">
    <name type="scientific">Megasphaera hexanoica</name>
    <dbReference type="NCBI Taxonomy" id="1675036"/>
    <lineage>
        <taxon>Bacteria</taxon>
        <taxon>Bacillati</taxon>
        <taxon>Bacillota</taxon>
        <taxon>Negativicutes</taxon>
        <taxon>Veillonellales</taxon>
        <taxon>Veillonellaceae</taxon>
        <taxon>Megasphaera</taxon>
    </lineage>
</organism>
<sequence length="117" mass="12200">MVYDGENTFYWKKALSGTTTGTSDIVKTGTGDAGNPLVLYAKAPGATANLTIELQTATDEAFTKTVVLGTYSMAKDDSLKAKVPYGDLGYLRVKYTGASALTGGSLTAALVFDADID</sequence>
<protein>
    <submittedName>
        <fullName evidence="1">Uncharacterized protein</fullName>
    </submittedName>
</protein>
<dbReference type="RefSeq" id="WP_170087815.1">
    <property type="nucleotide sequence ID" value="NZ_JABAFG010000015.1"/>
</dbReference>
<evidence type="ECO:0000313" key="1">
    <source>
        <dbReference type="EMBL" id="NME28846.1"/>
    </source>
</evidence>
<evidence type="ECO:0000313" key="2">
    <source>
        <dbReference type="Proteomes" id="UP000591071"/>
    </source>
</evidence>
<dbReference type="Gene3D" id="2.60.120.1110">
    <property type="match status" value="1"/>
</dbReference>
<comment type="caution">
    <text evidence="1">The sequence shown here is derived from an EMBL/GenBank/DDBJ whole genome shotgun (WGS) entry which is preliminary data.</text>
</comment>
<dbReference type="AlphaFoldDB" id="A0A848BZV6"/>
<dbReference type="EMBL" id="JABAFG010000015">
    <property type="protein sequence ID" value="NME28846.1"/>
    <property type="molecule type" value="Genomic_DNA"/>
</dbReference>